<organism evidence="2 3">
    <name type="scientific">Tanacetum coccineum</name>
    <dbReference type="NCBI Taxonomy" id="301880"/>
    <lineage>
        <taxon>Eukaryota</taxon>
        <taxon>Viridiplantae</taxon>
        <taxon>Streptophyta</taxon>
        <taxon>Embryophyta</taxon>
        <taxon>Tracheophyta</taxon>
        <taxon>Spermatophyta</taxon>
        <taxon>Magnoliopsida</taxon>
        <taxon>eudicotyledons</taxon>
        <taxon>Gunneridae</taxon>
        <taxon>Pentapetalae</taxon>
        <taxon>asterids</taxon>
        <taxon>campanulids</taxon>
        <taxon>Asterales</taxon>
        <taxon>Asteraceae</taxon>
        <taxon>Asteroideae</taxon>
        <taxon>Anthemideae</taxon>
        <taxon>Anthemidinae</taxon>
        <taxon>Tanacetum</taxon>
    </lineage>
</organism>
<feature type="domain" description="Integrase catalytic" evidence="1">
    <location>
        <begin position="1"/>
        <end position="159"/>
    </location>
</feature>
<gene>
    <name evidence="2" type="ORF">Tco_0771569</name>
</gene>
<dbReference type="PANTHER" id="PTHR42648:SF18">
    <property type="entry name" value="RETROTRANSPOSON, UNCLASSIFIED-LIKE PROTEIN"/>
    <property type="match status" value="1"/>
</dbReference>
<keyword evidence="3" id="KW-1185">Reference proteome</keyword>
<dbReference type="PANTHER" id="PTHR42648">
    <property type="entry name" value="TRANSPOSASE, PUTATIVE-RELATED"/>
    <property type="match status" value="1"/>
</dbReference>
<dbReference type="InterPro" id="IPR039537">
    <property type="entry name" value="Retrotran_Ty1/copia-like"/>
</dbReference>
<reference evidence="2" key="2">
    <citation type="submission" date="2022-01" db="EMBL/GenBank/DDBJ databases">
        <authorList>
            <person name="Yamashiro T."/>
            <person name="Shiraishi A."/>
            <person name="Satake H."/>
            <person name="Nakayama K."/>
        </authorList>
    </citation>
    <scope>NUCLEOTIDE SEQUENCE</scope>
</reference>
<dbReference type="EMBL" id="BQNB010011311">
    <property type="protein sequence ID" value="GJS88933.1"/>
    <property type="molecule type" value="Genomic_DNA"/>
</dbReference>
<accession>A0ABQ4ZFD7</accession>
<dbReference type="PROSITE" id="PS50994">
    <property type="entry name" value="INTEGRASE"/>
    <property type="match status" value="1"/>
</dbReference>
<dbReference type="Proteomes" id="UP001151760">
    <property type="component" value="Unassembled WGS sequence"/>
</dbReference>
<protein>
    <submittedName>
        <fullName evidence="2">Ribonuclease H-like domain-containing protein</fullName>
    </submittedName>
</protein>
<sequence>MDLCRPMRVASINGKKYILVIVDDYSRDTRVYFLHTKDEAPDMIIDFVNQVQRNLKALILTIKTNNGTKFKNKKLRSFYAKLGIVHKTSIPRTPQQNSVVERRNHTLIEAARTMLMFSKAPEFLWVEAIATTCFTHNRSIDDAPPIVLSSEEQVDIESNSLVLNEVVDEFVQEDVANFEGTSFQNATTNS</sequence>
<dbReference type="Gene3D" id="3.30.420.10">
    <property type="entry name" value="Ribonuclease H-like superfamily/Ribonuclease H"/>
    <property type="match status" value="1"/>
</dbReference>
<evidence type="ECO:0000313" key="2">
    <source>
        <dbReference type="EMBL" id="GJS88933.1"/>
    </source>
</evidence>
<dbReference type="InterPro" id="IPR036397">
    <property type="entry name" value="RNaseH_sf"/>
</dbReference>
<comment type="caution">
    <text evidence="2">The sequence shown here is derived from an EMBL/GenBank/DDBJ whole genome shotgun (WGS) entry which is preliminary data.</text>
</comment>
<proteinExistence type="predicted"/>
<dbReference type="Pfam" id="PF00665">
    <property type="entry name" value="rve"/>
    <property type="match status" value="1"/>
</dbReference>
<dbReference type="SUPFAM" id="SSF53098">
    <property type="entry name" value="Ribonuclease H-like"/>
    <property type="match status" value="1"/>
</dbReference>
<dbReference type="InterPro" id="IPR001584">
    <property type="entry name" value="Integrase_cat-core"/>
</dbReference>
<dbReference type="InterPro" id="IPR012337">
    <property type="entry name" value="RNaseH-like_sf"/>
</dbReference>
<evidence type="ECO:0000313" key="3">
    <source>
        <dbReference type="Proteomes" id="UP001151760"/>
    </source>
</evidence>
<evidence type="ECO:0000259" key="1">
    <source>
        <dbReference type="PROSITE" id="PS50994"/>
    </source>
</evidence>
<name>A0ABQ4ZFD7_9ASTR</name>
<reference evidence="2" key="1">
    <citation type="journal article" date="2022" name="Int. J. Mol. Sci.">
        <title>Draft Genome of Tanacetum Coccineum: Genomic Comparison of Closely Related Tanacetum-Family Plants.</title>
        <authorList>
            <person name="Yamashiro T."/>
            <person name="Shiraishi A."/>
            <person name="Nakayama K."/>
            <person name="Satake H."/>
        </authorList>
    </citation>
    <scope>NUCLEOTIDE SEQUENCE</scope>
</reference>